<gene>
    <name evidence="4" type="ORF">EQZ20_23475</name>
</gene>
<sequence length="255" mass="28916">MTDVFRERFHNNLFYFIPLRFSGCLDGFCDNFKYIDLFENRNNITRIIQNSIFMNLEETNMKRFLMLSALLSLGLILGACGQSSSTEADHKNKAEETKTDQKANKEQKAKKDQNDQKTYKIGEKATSDGQTVTVSKVNKVHSGKYFATDGQTKGSSLKHDEQLVVVDITQENGSNEQVAVNPLNYELKNSDEKVHKIVASTVTLKTQFEPGDLAAGKKNSGQIAFVTKKNEKDLTLIFYPNFFTKEHPLYFNLSK</sequence>
<dbReference type="AlphaFoldDB" id="A0AAJ3Z2G8"/>
<feature type="compositionally biased region" description="Basic and acidic residues" evidence="2">
    <location>
        <begin position="87"/>
        <end position="123"/>
    </location>
</feature>
<organism evidence="4 5">
    <name type="scientific">Bacillus glycinifermentans</name>
    <dbReference type="NCBI Taxonomy" id="1664069"/>
    <lineage>
        <taxon>Bacteria</taxon>
        <taxon>Bacillati</taxon>
        <taxon>Bacillota</taxon>
        <taxon>Bacilli</taxon>
        <taxon>Bacillales</taxon>
        <taxon>Bacillaceae</taxon>
        <taxon>Bacillus</taxon>
    </lineage>
</organism>
<evidence type="ECO:0000256" key="2">
    <source>
        <dbReference type="SAM" id="MobiDB-lite"/>
    </source>
</evidence>
<evidence type="ECO:0000256" key="1">
    <source>
        <dbReference type="ARBA" id="ARBA00022729"/>
    </source>
</evidence>
<proteinExistence type="predicted"/>
<evidence type="ECO:0000313" key="5">
    <source>
        <dbReference type="Proteomes" id="UP000288675"/>
    </source>
</evidence>
<protein>
    <submittedName>
        <fullName evidence="4">DUF4352 domain-containing protein</fullName>
    </submittedName>
</protein>
<evidence type="ECO:0000259" key="3">
    <source>
        <dbReference type="Pfam" id="PF11611"/>
    </source>
</evidence>
<feature type="region of interest" description="Disordered" evidence="2">
    <location>
        <begin position="84"/>
        <end position="123"/>
    </location>
</feature>
<dbReference type="Pfam" id="PF11611">
    <property type="entry name" value="DUF4352"/>
    <property type="match status" value="1"/>
</dbReference>
<dbReference type="InterPro" id="IPR029050">
    <property type="entry name" value="Immunoprotect_excell_Ig-like"/>
</dbReference>
<dbReference type="Proteomes" id="UP000288675">
    <property type="component" value="Chromosome"/>
</dbReference>
<dbReference type="EMBL" id="CP035232">
    <property type="protein sequence ID" value="QAT67551.1"/>
    <property type="molecule type" value="Genomic_DNA"/>
</dbReference>
<accession>A0AAJ3Z2G8</accession>
<feature type="domain" description="DUF4352" evidence="3">
    <location>
        <begin position="119"/>
        <end position="245"/>
    </location>
</feature>
<dbReference type="Gene3D" id="2.60.40.1240">
    <property type="match status" value="1"/>
</dbReference>
<keyword evidence="1" id="KW-0732">Signal</keyword>
<evidence type="ECO:0000313" key="4">
    <source>
        <dbReference type="EMBL" id="QAT67551.1"/>
    </source>
</evidence>
<reference evidence="4 5" key="1">
    <citation type="submission" date="2019-01" db="EMBL/GenBank/DDBJ databases">
        <title>Genome sequence of Bacillus glycinifermentans SRCM103574.</title>
        <authorList>
            <person name="Kong H.-J."/>
            <person name="Jeong S.-Y."/>
            <person name="Jeong D.-Y."/>
        </authorList>
    </citation>
    <scope>NUCLEOTIDE SEQUENCE [LARGE SCALE GENOMIC DNA]</scope>
    <source>
        <strain evidence="4 5">SRCM103574</strain>
    </source>
</reference>
<dbReference type="InterPro" id="IPR029051">
    <property type="entry name" value="DUF4352"/>
</dbReference>
<name>A0AAJ3Z2G8_9BACI</name>